<reference evidence="2 3" key="1">
    <citation type="submission" date="2021-02" db="EMBL/GenBank/DDBJ databases">
        <authorList>
            <person name="Han P."/>
        </authorList>
    </citation>
    <scope>NUCLEOTIDE SEQUENCE [LARGE SCALE GENOMIC DNA]</scope>
    <source>
        <strain evidence="2">Candidatus Nitrospira sp. ZN2</strain>
    </source>
</reference>
<gene>
    <name evidence="2" type="ORF">NSPZN2_11209</name>
</gene>
<evidence type="ECO:0000313" key="3">
    <source>
        <dbReference type="Proteomes" id="UP000675880"/>
    </source>
</evidence>
<dbReference type="PROSITE" id="PS51384">
    <property type="entry name" value="FAD_FR"/>
    <property type="match status" value="1"/>
</dbReference>
<accession>A0ABM8QR54</accession>
<evidence type="ECO:0000313" key="2">
    <source>
        <dbReference type="EMBL" id="CAE6710895.1"/>
    </source>
</evidence>
<dbReference type="PANTHER" id="PTHR47354">
    <property type="entry name" value="NADH OXIDOREDUCTASE HCR"/>
    <property type="match status" value="1"/>
</dbReference>
<dbReference type="InterPro" id="IPR017927">
    <property type="entry name" value="FAD-bd_FR_type"/>
</dbReference>
<dbReference type="CDD" id="cd00322">
    <property type="entry name" value="FNR_like"/>
    <property type="match status" value="1"/>
</dbReference>
<name>A0ABM8QR54_9BACT</name>
<dbReference type="Pfam" id="PF00175">
    <property type="entry name" value="NAD_binding_1"/>
    <property type="match status" value="1"/>
</dbReference>
<dbReference type="Gene3D" id="2.40.30.10">
    <property type="entry name" value="Translation factors"/>
    <property type="match status" value="1"/>
</dbReference>
<dbReference type="SUPFAM" id="SSF52343">
    <property type="entry name" value="Ferredoxin reductase-like, C-terminal NADP-linked domain"/>
    <property type="match status" value="1"/>
</dbReference>
<dbReference type="PANTHER" id="PTHR47354:SF5">
    <property type="entry name" value="PROTEIN RFBI"/>
    <property type="match status" value="1"/>
</dbReference>
<sequence>MSEAAGESGYSVTLTERRLVAEGTMAFYFDKPTQFAFTPGQFVDLTLPQPSETDAAGNTRAFSIASAPQESILMVATRLRDTAFKRELQRMPLGSTVRMEGPFGKLVLHADQTRPAVFLAGGIGITPFRSMVVQAAMQRSSHPMVLFYSNRRPEDAPFLEELQALQDKNPHYRFVGTMTEPEKSSRPWQGETGYINAALLSKHLVNVEKPIYYVVGPPGMVTALRAMLKEARIEDSDVRTEKFAGY</sequence>
<dbReference type="InterPro" id="IPR039261">
    <property type="entry name" value="FNR_nucleotide-bd"/>
</dbReference>
<organism evidence="2 3">
    <name type="scientific">Nitrospira defluvii</name>
    <dbReference type="NCBI Taxonomy" id="330214"/>
    <lineage>
        <taxon>Bacteria</taxon>
        <taxon>Pseudomonadati</taxon>
        <taxon>Nitrospirota</taxon>
        <taxon>Nitrospiria</taxon>
        <taxon>Nitrospirales</taxon>
        <taxon>Nitrospiraceae</taxon>
        <taxon>Nitrospira</taxon>
    </lineage>
</organism>
<dbReference type="InterPro" id="IPR008333">
    <property type="entry name" value="Cbr1-like_FAD-bd_dom"/>
</dbReference>
<dbReference type="EMBL" id="CAJNBJ010000001">
    <property type="protein sequence ID" value="CAE6710895.1"/>
    <property type="molecule type" value="Genomic_DNA"/>
</dbReference>
<dbReference type="PRINTS" id="PR00371">
    <property type="entry name" value="FPNCR"/>
</dbReference>
<dbReference type="InterPro" id="IPR017938">
    <property type="entry name" value="Riboflavin_synthase-like_b-brl"/>
</dbReference>
<dbReference type="PRINTS" id="PR00410">
    <property type="entry name" value="PHEHYDRXLASE"/>
</dbReference>
<dbReference type="Pfam" id="PF00970">
    <property type="entry name" value="FAD_binding_6"/>
    <property type="match status" value="1"/>
</dbReference>
<dbReference type="RefSeq" id="WP_213040983.1">
    <property type="nucleotide sequence ID" value="NZ_CAJNBJ010000001.1"/>
</dbReference>
<dbReference type="Proteomes" id="UP000675880">
    <property type="component" value="Unassembled WGS sequence"/>
</dbReference>
<dbReference type="SUPFAM" id="SSF63380">
    <property type="entry name" value="Riboflavin synthase domain-like"/>
    <property type="match status" value="1"/>
</dbReference>
<dbReference type="InterPro" id="IPR001709">
    <property type="entry name" value="Flavoprot_Pyr_Nucl_cyt_Rdtase"/>
</dbReference>
<dbReference type="Gene3D" id="3.40.50.80">
    <property type="entry name" value="Nucleotide-binding domain of ferredoxin-NADP reductase (FNR) module"/>
    <property type="match status" value="1"/>
</dbReference>
<keyword evidence="3" id="KW-1185">Reference proteome</keyword>
<dbReference type="InterPro" id="IPR050415">
    <property type="entry name" value="MRET"/>
</dbReference>
<evidence type="ECO:0000259" key="1">
    <source>
        <dbReference type="PROSITE" id="PS51384"/>
    </source>
</evidence>
<protein>
    <submittedName>
        <fullName evidence="2">Oxidoreductase</fullName>
    </submittedName>
</protein>
<feature type="domain" description="FAD-binding FR-type" evidence="1">
    <location>
        <begin position="7"/>
        <end position="109"/>
    </location>
</feature>
<dbReference type="InterPro" id="IPR001433">
    <property type="entry name" value="OxRdtase_FAD/NAD-bd"/>
</dbReference>
<comment type="caution">
    <text evidence="2">The sequence shown here is derived from an EMBL/GenBank/DDBJ whole genome shotgun (WGS) entry which is preliminary data.</text>
</comment>
<proteinExistence type="predicted"/>